<dbReference type="PANTHER" id="PTHR33446">
    <property type="entry name" value="PROTEIN TONB-RELATED"/>
    <property type="match status" value="1"/>
</dbReference>
<evidence type="ECO:0000256" key="2">
    <source>
        <dbReference type="ARBA" id="ARBA00022692"/>
    </source>
</evidence>
<dbReference type="AlphaFoldDB" id="A0A4R3I7D6"/>
<dbReference type="GO" id="GO:0019534">
    <property type="term" value="F:toxin transmembrane transporter activity"/>
    <property type="evidence" value="ECO:0007669"/>
    <property type="project" value="InterPro"/>
</dbReference>
<dbReference type="InterPro" id="IPR051045">
    <property type="entry name" value="TonB-dependent_transducer"/>
</dbReference>
<feature type="compositionally biased region" description="Pro residues" evidence="5">
    <location>
        <begin position="71"/>
        <end position="81"/>
    </location>
</feature>
<dbReference type="InterPro" id="IPR006260">
    <property type="entry name" value="TonB/TolA_C"/>
</dbReference>
<dbReference type="SUPFAM" id="SSF74653">
    <property type="entry name" value="TolA/TonB C-terminal domain"/>
    <property type="match status" value="1"/>
</dbReference>
<evidence type="ECO:0000256" key="3">
    <source>
        <dbReference type="ARBA" id="ARBA00022989"/>
    </source>
</evidence>
<feature type="compositionally biased region" description="Basic and acidic residues" evidence="5">
    <location>
        <begin position="83"/>
        <end position="114"/>
    </location>
</feature>
<accession>A0A4R3I7D6</accession>
<dbReference type="RefSeq" id="WP_132701751.1">
    <property type="nucleotide sequence ID" value="NZ_SLZR01000008.1"/>
</dbReference>
<proteinExistence type="predicted"/>
<dbReference type="Gene3D" id="3.30.1150.10">
    <property type="match status" value="1"/>
</dbReference>
<evidence type="ECO:0000313" key="8">
    <source>
        <dbReference type="Proteomes" id="UP000295793"/>
    </source>
</evidence>
<comment type="subcellular location">
    <subcellularLocation>
        <location evidence="1">Membrane</location>
        <topology evidence="1">Single-pass membrane protein</topology>
    </subcellularLocation>
</comment>
<organism evidence="7 8">
    <name type="scientific">Reinekea marinisedimentorum</name>
    <dbReference type="NCBI Taxonomy" id="230495"/>
    <lineage>
        <taxon>Bacteria</taxon>
        <taxon>Pseudomonadati</taxon>
        <taxon>Pseudomonadota</taxon>
        <taxon>Gammaproteobacteria</taxon>
        <taxon>Oceanospirillales</taxon>
        <taxon>Saccharospirillaceae</taxon>
        <taxon>Reinekea</taxon>
    </lineage>
</organism>
<keyword evidence="2 6" id="KW-0812">Transmembrane</keyword>
<keyword evidence="8" id="KW-1185">Reference proteome</keyword>
<reference evidence="7 8" key="1">
    <citation type="submission" date="2019-03" db="EMBL/GenBank/DDBJ databases">
        <title>Genomic Encyclopedia of Archaeal and Bacterial Type Strains, Phase II (KMG-II): from individual species to whole genera.</title>
        <authorList>
            <person name="Goeker M."/>
        </authorList>
    </citation>
    <scope>NUCLEOTIDE SEQUENCE [LARGE SCALE GENOMIC DNA]</scope>
    <source>
        <strain evidence="7 8">DSM 15388</strain>
    </source>
</reference>
<dbReference type="InterPro" id="IPR014161">
    <property type="entry name" value="Tol-Pal_TolA"/>
</dbReference>
<evidence type="ECO:0000256" key="5">
    <source>
        <dbReference type="SAM" id="MobiDB-lite"/>
    </source>
</evidence>
<dbReference type="Proteomes" id="UP000295793">
    <property type="component" value="Unassembled WGS sequence"/>
</dbReference>
<protein>
    <submittedName>
        <fullName evidence="7">Colicin import membrane protein</fullName>
    </submittedName>
</protein>
<name>A0A4R3I7D6_9GAMM</name>
<dbReference type="Pfam" id="PF13103">
    <property type="entry name" value="TonB_2"/>
    <property type="match status" value="1"/>
</dbReference>
<evidence type="ECO:0000256" key="4">
    <source>
        <dbReference type="ARBA" id="ARBA00023136"/>
    </source>
</evidence>
<feature type="transmembrane region" description="Helical" evidence="6">
    <location>
        <begin position="20"/>
        <end position="40"/>
    </location>
</feature>
<evidence type="ECO:0000256" key="1">
    <source>
        <dbReference type="ARBA" id="ARBA00004167"/>
    </source>
</evidence>
<gene>
    <name evidence="7" type="ORF">BCF53_108149</name>
</gene>
<comment type="caution">
    <text evidence="7">The sequence shown here is derived from an EMBL/GenBank/DDBJ whole genome shotgun (WGS) entry which is preliminary data.</text>
</comment>
<evidence type="ECO:0000256" key="6">
    <source>
        <dbReference type="SAM" id="Phobius"/>
    </source>
</evidence>
<dbReference type="NCBIfam" id="TIGR01352">
    <property type="entry name" value="tonB_Cterm"/>
    <property type="match status" value="1"/>
</dbReference>
<dbReference type="GO" id="GO:0043213">
    <property type="term" value="P:bacteriocin transport"/>
    <property type="evidence" value="ECO:0007669"/>
    <property type="project" value="InterPro"/>
</dbReference>
<evidence type="ECO:0000313" key="7">
    <source>
        <dbReference type="EMBL" id="TCS40784.1"/>
    </source>
</evidence>
<feature type="region of interest" description="Disordered" evidence="5">
    <location>
        <begin position="68"/>
        <end position="144"/>
    </location>
</feature>
<keyword evidence="3 6" id="KW-1133">Transmembrane helix</keyword>
<dbReference type="NCBIfam" id="TIGR02794">
    <property type="entry name" value="tolA_full"/>
    <property type="match status" value="1"/>
</dbReference>
<dbReference type="OrthoDB" id="9779830at2"/>
<dbReference type="EMBL" id="SLZR01000008">
    <property type="protein sequence ID" value="TCS40784.1"/>
    <property type="molecule type" value="Genomic_DNA"/>
</dbReference>
<dbReference type="GO" id="GO:0016020">
    <property type="term" value="C:membrane"/>
    <property type="evidence" value="ECO:0007669"/>
    <property type="project" value="UniProtKB-SubCell"/>
</dbReference>
<sequence>MNSLLPAPTTTFGKQYSWPIVGALALHAVVVTLIFGSWNFSLSSHKEFEVPDHIVASVVTIEQPKVAPKPVVKPQPTPAPKPVVKETPKPVVKETPKPVVKQEPKPEPVVKEQPKPVQKPVTETVPEVKQPEVAEPEPEVKQPALESEEDLFSNLLEGLAAEEASINEQIEIIESNQARQAQIKATVSSHASMIRAQIEQQWSRPPELRLMSLQGIEAVVLVELLPTGELLKASITRTSGNQRFDDSVLRAVERVRRFSVPENSEAFEQGGFRRLNITFRPEDLMNL</sequence>
<keyword evidence="4 6" id="KW-0472">Membrane</keyword>